<name>A0ABT8AVF5_9HYPH</name>
<dbReference type="PANTHER" id="PTHR33055">
    <property type="entry name" value="TRANSPOSASE FOR INSERTION SEQUENCE ELEMENT IS1111A"/>
    <property type="match status" value="1"/>
</dbReference>
<dbReference type="Pfam" id="PF02371">
    <property type="entry name" value="Transposase_20"/>
    <property type="match status" value="1"/>
</dbReference>
<evidence type="ECO:0000313" key="4">
    <source>
        <dbReference type="Proteomes" id="UP001244297"/>
    </source>
</evidence>
<dbReference type="Proteomes" id="UP001244297">
    <property type="component" value="Unassembled WGS sequence"/>
</dbReference>
<organism evidence="3 4">
    <name type="scientific">Methylobacterium longum</name>
    <dbReference type="NCBI Taxonomy" id="767694"/>
    <lineage>
        <taxon>Bacteria</taxon>
        <taxon>Pseudomonadati</taxon>
        <taxon>Pseudomonadota</taxon>
        <taxon>Alphaproteobacteria</taxon>
        <taxon>Hyphomicrobiales</taxon>
        <taxon>Methylobacteriaceae</taxon>
        <taxon>Methylobacterium</taxon>
    </lineage>
</organism>
<dbReference type="InterPro" id="IPR003346">
    <property type="entry name" value="Transposase_20"/>
</dbReference>
<reference evidence="4" key="1">
    <citation type="journal article" date="2019" name="Int. J. Syst. Evol. Microbiol.">
        <title>The Global Catalogue of Microorganisms (GCM) 10K type strain sequencing project: providing services to taxonomists for standard genome sequencing and annotation.</title>
        <authorList>
            <consortium name="The Broad Institute Genomics Platform"/>
            <consortium name="The Broad Institute Genome Sequencing Center for Infectious Disease"/>
            <person name="Wu L."/>
            <person name="Ma J."/>
        </authorList>
    </citation>
    <scope>NUCLEOTIDE SEQUENCE [LARGE SCALE GENOMIC DNA]</scope>
    <source>
        <strain evidence="4">CECT 7806</strain>
    </source>
</reference>
<dbReference type="Pfam" id="PF01548">
    <property type="entry name" value="DEDD_Tnp_IS110"/>
    <property type="match status" value="1"/>
</dbReference>
<protein>
    <submittedName>
        <fullName evidence="3">IS110 family transposase</fullName>
    </submittedName>
</protein>
<accession>A0ABT8AVF5</accession>
<dbReference type="InterPro" id="IPR002525">
    <property type="entry name" value="Transp_IS110-like_N"/>
</dbReference>
<feature type="domain" description="Transposase IS116/IS110/IS902 C-terminal" evidence="2">
    <location>
        <begin position="193"/>
        <end position="276"/>
    </location>
</feature>
<sequence>MDEQRTIFVGIDVSKDRLDVHLRPSGEAFHVARDTKGLEVLARRFGSLPVALVVLEATGGFEASVAAALAVAGLPLCIVNPRQIRDFARAMGRLAKTDTLDAEVIALFAERIRPPARPLPEPERSHFAELVSRRRQIIGMINMETNRRDQAVDKQLIRRLNRHITFLERELSELDGDIGQAIKASPVWCETEALLKSVPGVGDVTARTLLAQLPELGTIGRHQLAALVGIAPINRDSGLMRGRRSIAGGRTSVRGVLYMAALTTIRRGSPFRPFYERLTLRGRPRKVALVAVMRKLLVTLNAIVRNRTPWQSVMA</sequence>
<feature type="domain" description="Transposase IS110-like N-terminal" evidence="1">
    <location>
        <begin position="9"/>
        <end position="153"/>
    </location>
</feature>
<evidence type="ECO:0000259" key="2">
    <source>
        <dbReference type="Pfam" id="PF02371"/>
    </source>
</evidence>
<dbReference type="PANTHER" id="PTHR33055:SF13">
    <property type="entry name" value="TRANSPOSASE"/>
    <property type="match status" value="1"/>
</dbReference>
<dbReference type="RefSeq" id="WP_238290334.1">
    <property type="nucleotide sequence ID" value="NZ_BPQS01000022.1"/>
</dbReference>
<gene>
    <name evidence="3" type="ORF">QWZ18_21845</name>
</gene>
<evidence type="ECO:0000259" key="1">
    <source>
        <dbReference type="Pfam" id="PF01548"/>
    </source>
</evidence>
<dbReference type="InterPro" id="IPR047650">
    <property type="entry name" value="Transpos_IS110"/>
</dbReference>
<proteinExistence type="predicted"/>
<keyword evidence="4" id="KW-1185">Reference proteome</keyword>
<dbReference type="EMBL" id="JAUFPT010000069">
    <property type="protein sequence ID" value="MDN3573253.1"/>
    <property type="molecule type" value="Genomic_DNA"/>
</dbReference>
<evidence type="ECO:0000313" key="3">
    <source>
        <dbReference type="EMBL" id="MDN3573253.1"/>
    </source>
</evidence>
<comment type="caution">
    <text evidence="3">The sequence shown here is derived from an EMBL/GenBank/DDBJ whole genome shotgun (WGS) entry which is preliminary data.</text>
</comment>
<dbReference type="NCBIfam" id="NF033542">
    <property type="entry name" value="transpos_IS110"/>
    <property type="match status" value="1"/>
</dbReference>